<evidence type="ECO:0000313" key="2">
    <source>
        <dbReference type="Proteomes" id="UP001223072"/>
    </source>
</evidence>
<accession>A0ABU0RTC4</accession>
<comment type="caution">
    <text evidence="1">The sequence shown here is derived from an EMBL/GenBank/DDBJ whole genome shotgun (WGS) entry which is preliminary data.</text>
</comment>
<dbReference type="RefSeq" id="WP_307628831.1">
    <property type="nucleotide sequence ID" value="NZ_JAUSZS010000006.1"/>
</dbReference>
<gene>
    <name evidence="1" type="ORF">QFZ49_005214</name>
</gene>
<sequence>MTASDRLAQAQADVCNTFFALAGAADDAEVIREADDALWALDSLMAELGGAGVREPAG</sequence>
<proteinExistence type="predicted"/>
<name>A0ABU0RTC4_9ACTN</name>
<keyword evidence="2" id="KW-1185">Reference proteome</keyword>
<reference evidence="1 2" key="1">
    <citation type="submission" date="2023-07" db="EMBL/GenBank/DDBJ databases">
        <title>Comparative genomics of wheat-associated soil bacteria to identify genetic determinants of phenazine resistance.</title>
        <authorList>
            <person name="Mouncey N."/>
        </authorList>
    </citation>
    <scope>NUCLEOTIDE SEQUENCE [LARGE SCALE GENOMIC DNA]</scope>
    <source>
        <strain evidence="1 2">W2I16</strain>
    </source>
</reference>
<evidence type="ECO:0000313" key="1">
    <source>
        <dbReference type="EMBL" id="MDQ0935243.1"/>
    </source>
</evidence>
<protein>
    <submittedName>
        <fullName evidence="1">Uncharacterized protein</fullName>
    </submittedName>
</protein>
<dbReference type="EMBL" id="JAUSZS010000006">
    <property type="protein sequence ID" value="MDQ0935243.1"/>
    <property type="molecule type" value="Genomic_DNA"/>
</dbReference>
<dbReference type="Proteomes" id="UP001223072">
    <property type="component" value="Unassembled WGS sequence"/>
</dbReference>
<organism evidence="1 2">
    <name type="scientific">Streptomyces turgidiscabies</name>
    <dbReference type="NCBI Taxonomy" id="85558"/>
    <lineage>
        <taxon>Bacteria</taxon>
        <taxon>Bacillati</taxon>
        <taxon>Actinomycetota</taxon>
        <taxon>Actinomycetes</taxon>
        <taxon>Kitasatosporales</taxon>
        <taxon>Streptomycetaceae</taxon>
        <taxon>Streptomyces</taxon>
    </lineage>
</organism>